<organism evidence="1 2">
    <name type="scientific">Sorghum bicolor</name>
    <name type="common">Sorghum</name>
    <name type="synonym">Sorghum vulgare</name>
    <dbReference type="NCBI Taxonomy" id="4558"/>
    <lineage>
        <taxon>Eukaryota</taxon>
        <taxon>Viridiplantae</taxon>
        <taxon>Streptophyta</taxon>
        <taxon>Embryophyta</taxon>
        <taxon>Tracheophyta</taxon>
        <taxon>Spermatophyta</taxon>
        <taxon>Magnoliopsida</taxon>
        <taxon>Liliopsida</taxon>
        <taxon>Poales</taxon>
        <taxon>Poaceae</taxon>
        <taxon>PACMAD clade</taxon>
        <taxon>Panicoideae</taxon>
        <taxon>Andropogonodae</taxon>
        <taxon>Andropogoneae</taxon>
        <taxon>Sorghinae</taxon>
        <taxon>Sorghum</taxon>
    </lineage>
</organism>
<protein>
    <submittedName>
        <fullName evidence="1">Uncharacterized protein</fullName>
    </submittedName>
</protein>
<accession>A0A921UWI9</accession>
<comment type="caution">
    <text evidence="1">The sequence shown here is derived from an EMBL/GenBank/DDBJ whole genome shotgun (WGS) entry which is preliminary data.</text>
</comment>
<proteinExistence type="predicted"/>
<evidence type="ECO:0000313" key="2">
    <source>
        <dbReference type="Proteomes" id="UP000807115"/>
    </source>
</evidence>
<name>A0A921UWI9_SORBI</name>
<gene>
    <name evidence="1" type="ORF">BDA96_01G086400</name>
</gene>
<dbReference type="Proteomes" id="UP000807115">
    <property type="component" value="Chromosome 1"/>
</dbReference>
<dbReference type="AlphaFoldDB" id="A0A921UWI9"/>
<sequence length="112" mass="12978">MKLDWLELSRRNQKLSVFCHSGLWFRLQHITMTNAAAITAKERPMPVSILLPRCELVFGENRPSKLFAWLLIFMTSRPLRMASVLLESVVLGPTCTRRVELMMLDESTVKSW</sequence>
<evidence type="ECO:0000313" key="1">
    <source>
        <dbReference type="EMBL" id="KAG0547509.1"/>
    </source>
</evidence>
<reference evidence="1" key="1">
    <citation type="journal article" date="2019" name="BMC Genomics">
        <title>A new reference genome for Sorghum bicolor reveals high levels of sequence similarity between sweet and grain genotypes: implications for the genetics of sugar metabolism.</title>
        <authorList>
            <person name="Cooper E.A."/>
            <person name="Brenton Z.W."/>
            <person name="Flinn B.S."/>
            <person name="Jenkins J."/>
            <person name="Shu S."/>
            <person name="Flowers D."/>
            <person name="Luo F."/>
            <person name="Wang Y."/>
            <person name="Xia P."/>
            <person name="Barry K."/>
            <person name="Daum C."/>
            <person name="Lipzen A."/>
            <person name="Yoshinaga Y."/>
            <person name="Schmutz J."/>
            <person name="Saski C."/>
            <person name="Vermerris W."/>
            <person name="Kresovich S."/>
        </authorList>
    </citation>
    <scope>NUCLEOTIDE SEQUENCE</scope>
</reference>
<dbReference type="EMBL" id="CM027680">
    <property type="protein sequence ID" value="KAG0547509.1"/>
    <property type="molecule type" value="Genomic_DNA"/>
</dbReference>
<reference evidence="1" key="2">
    <citation type="submission" date="2020-10" db="EMBL/GenBank/DDBJ databases">
        <authorList>
            <person name="Cooper E.A."/>
            <person name="Brenton Z.W."/>
            <person name="Flinn B.S."/>
            <person name="Jenkins J."/>
            <person name="Shu S."/>
            <person name="Flowers D."/>
            <person name="Luo F."/>
            <person name="Wang Y."/>
            <person name="Xia P."/>
            <person name="Barry K."/>
            <person name="Daum C."/>
            <person name="Lipzen A."/>
            <person name="Yoshinaga Y."/>
            <person name="Schmutz J."/>
            <person name="Saski C."/>
            <person name="Vermerris W."/>
            <person name="Kresovich S."/>
        </authorList>
    </citation>
    <scope>NUCLEOTIDE SEQUENCE</scope>
</reference>